<dbReference type="AlphaFoldDB" id="A0A3M7HIC3"/>
<reference evidence="6 7" key="1">
    <citation type="journal article" date="2018" name="BMC Genomics">
        <title>Genomic evidence for intraspecific hybridization in a clonal and extremely halotolerant yeast.</title>
        <authorList>
            <person name="Gostincar C."/>
            <person name="Stajich J.E."/>
            <person name="Zupancic J."/>
            <person name="Zalar P."/>
            <person name="Gunde-Cimerman N."/>
        </authorList>
    </citation>
    <scope>NUCLEOTIDE SEQUENCE [LARGE SCALE GENOMIC DNA]</scope>
    <source>
        <strain evidence="6 7">EXF-171</strain>
    </source>
</reference>
<dbReference type="PANTHER" id="PTHR11474">
    <property type="entry name" value="TYROSINASE FAMILY MEMBER"/>
    <property type="match status" value="1"/>
</dbReference>
<evidence type="ECO:0000256" key="3">
    <source>
        <dbReference type="SAM" id="MobiDB-lite"/>
    </source>
</evidence>
<evidence type="ECO:0000313" key="6">
    <source>
        <dbReference type="EMBL" id="RMZ12652.1"/>
    </source>
</evidence>
<comment type="caution">
    <text evidence="6">The sequence shown here is derived from an EMBL/GenBank/DDBJ whole genome shotgun (WGS) entry which is preliminary data.</text>
</comment>
<evidence type="ECO:0000256" key="1">
    <source>
        <dbReference type="ARBA" id="ARBA00022723"/>
    </source>
</evidence>
<protein>
    <recommendedName>
        <fullName evidence="5">Tyrosinase copper-binding domain-containing protein</fullName>
    </recommendedName>
</protein>
<accession>A0A3M7HIC3</accession>
<dbReference type="PROSITE" id="PS00498">
    <property type="entry name" value="TYROSINASE_2"/>
    <property type="match status" value="1"/>
</dbReference>
<evidence type="ECO:0000256" key="4">
    <source>
        <dbReference type="SAM" id="SignalP"/>
    </source>
</evidence>
<dbReference type="EMBL" id="QWIQ01000049">
    <property type="protein sequence ID" value="RMZ12652.1"/>
    <property type="molecule type" value="Genomic_DNA"/>
</dbReference>
<evidence type="ECO:0000259" key="5">
    <source>
        <dbReference type="PROSITE" id="PS00498"/>
    </source>
</evidence>
<feature type="region of interest" description="Disordered" evidence="3">
    <location>
        <begin position="129"/>
        <end position="168"/>
    </location>
</feature>
<dbReference type="PRINTS" id="PR00092">
    <property type="entry name" value="TYROSINASE"/>
</dbReference>
<feature type="region of interest" description="Disordered" evidence="3">
    <location>
        <begin position="71"/>
        <end position="92"/>
    </location>
</feature>
<dbReference type="Pfam" id="PF00264">
    <property type="entry name" value="Tyrosinase"/>
    <property type="match status" value="1"/>
</dbReference>
<dbReference type="SUPFAM" id="SSF48056">
    <property type="entry name" value="Di-copper centre-containing domain"/>
    <property type="match status" value="1"/>
</dbReference>
<dbReference type="GO" id="GO:0046872">
    <property type="term" value="F:metal ion binding"/>
    <property type="evidence" value="ECO:0007669"/>
    <property type="project" value="UniProtKB-KW"/>
</dbReference>
<dbReference type="Gene3D" id="1.10.1280.10">
    <property type="entry name" value="Di-copper center containing domain from catechol oxidase"/>
    <property type="match status" value="1"/>
</dbReference>
<dbReference type="PANTHER" id="PTHR11474:SF125">
    <property type="entry name" value="N-ACETYL-6-HYDROXYTRYPTOPHAN OXIDASE IVOB-RELATED"/>
    <property type="match status" value="1"/>
</dbReference>
<keyword evidence="4" id="KW-0732">Signal</keyword>
<gene>
    <name evidence="6" type="ORF">D0862_02594</name>
</gene>
<dbReference type="InterPro" id="IPR008922">
    <property type="entry name" value="Di-copper_centre_dom_sf"/>
</dbReference>
<feature type="compositionally biased region" description="Low complexity" evidence="3">
    <location>
        <begin position="137"/>
        <end position="168"/>
    </location>
</feature>
<dbReference type="GO" id="GO:0016491">
    <property type="term" value="F:oxidoreductase activity"/>
    <property type="evidence" value="ECO:0007669"/>
    <property type="project" value="UniProtKB-KW"/>
</dbReference>
<keyword evidence="2" id="KW-0560">Oxidoreductase</keyword>
<dbReference type="InterPro" id="IPR050316">
    <property type="entry name" value="Tyrosinase/Hemocyanin"/>
</dbReference>
<proteinExistence type="predicted"/>
<dbReference type="InterPro" id="IPR002227">
    <property type="entry name" value="Tyrosinase_Cu-bd"/>
</dbReference>
<organism evidence="6 7">
    <name type="scientific">Hortaea werneckii</name>
    <name type="common">Black yeast</name>
    <name type="synonym">Cladosporium werneckii</name>
    <dbReference type="NCBI Taxonomy" id="91943"/>
    <lineage>
        <taxon>Eukaryota</taxon>
        <taxon>Fungi</taxon>
        <taxon>Dikarya</taxon>
        <taxon>Ascomycota</taxon>
        <taxon>Pezizomycotina</taxon>
        <taxon>Dothideomycetes</taxon>
        <taxon>Dothideomycetidae</taxon>
        <taxon>Mycosphaerellales</taxon>
        <taxon>Teratosphaeriaceae</taxon>
        <taxon>Hortaea</taxon>
    </lineage>
</organism>
<feature type="signal peptide" evidence="4">
    <location>
        <begin position="1"/>
        <end position="18"/>
    </location>
</feature>
<evidence type="ECO:0000256" key="2">
    <source>
        <dbReference type="ARBA" id="ARBA00023002"/>
    </source>
</evidence>
<dbReference type="VEuPathDB" id="FungiDB:BTJ68_04537"/>
<dbReference type="Proteomes" id="UP000281468">
    <property type="component" value="Unassembled WGS sequence"/>
</dbReference>
<keyword evidence="1" id="KW-0479">Metal-binding</keyword>
<sequence>MHIQSSLVFSLSAATAFASTGSVAPTGSVPSGAVGYNSTQPQNGQQKHISELEDQVSSLKASLSSKLAASSSSCEAGPSSLPSGAVSRESSPASTASATYTAAYETFSSAFGDAQKSSNSVLRTTSRSASAPFATESGNNGTSTAGPTGTAASSSLVGTSGTSSASASASSTAVSTYLPVLGDYNDQEISSGSAWKNVSDMADARLKARTSSGDCTYENARVRTEFRSMSNDQRKAFTDAIACLQDTEPRYTTAGSDAYPGVYTRYDEFVATHINMTYHIHGTADFLAWHRNFIHEFEAALGETCGYTGTLPYWDWAMDAGKVDQSEVFNGDEYSMGGNGMYIAGRDDTYLGLQDTTFPPGTGGGCVMSGPFSNATYETHLGPLDSPYGNNVANQFDYNPRCLVRDLSNFFSERYNTYTNVTELVLGQPEIGNFQSLMQGFLGDNKFGVHGGGHWIGGGPSQLEDFHSSPSDPVFFIHHSMIDRIYTVWQNLAWDEREDAIDGTSTLLNSPPTADMQLSDVLSFGLVAEDKTFGDLMDTMSGPYCYRYE</sequence>
<evidence type="ECO:0000313" key="7">
    <source>
        <dbReference type="Proteomes" id="UP000281468"/>
    </source>
</evidence>
<name>A0A3M7HIC3_HORWE</name>
<feature type="chain" id="PRO_5018037249" description="Tyrosinase copper-binding domain-containing protein" evidence="4">
    <location>
        <begin position="19"/>
        <end position="549"/>
    </location>
</feature>
<feature type="domain" description="Tyrosinase copper-binding" evidence="5">
    <location>
        <begin position="472"/>
        <end position="483"/>
    </location>
</feature>